<organism evidence="3 4">
    <name type="scientific">Streptomyces scabiei (strain 87.22)</name>
    <dbReference type="NCBI Taxonomy" id="680198"/>
    <lineage>
        <taxon>Bacteria</taxon>
        <taxon>Bacillati</taxon>
        <taxon>Actinomycetota</taxon>
        <taxon>Actinomycetes</taxon>
        <taxon>Kitasatosporales</taxon>
        <taxon>Streptomycetaceae</taxon>
        <taxon>Streptomyces</taxon>
    </lineage>
</organism>
<feature type="region of interest" description="Disordered" evidence="1">
    <location>
        <begin position="479"/>
        <end position="505"/>
    </location>
</feature>
<evidence type="ECO:0000313" key="4">
    <source>
        <dbReference type="Proteomes" id="UP000001444"/>
    </source>
</evidence>
<dbReference type="KEGG" id="scb:SCAB_40451"/>
<evidence type="ECO:0000256" key="1">
    <source>
        <dbReference type="SAM" id="MobiDB-lite"/>
    </source>
</evidence>
<dbReference type="HOGENOM" id="CLU_539599_0_0_11"/>
<dbReference type="PROSITE" id="PS51674">
    <property type="entry name" value="4FE4S_WBL"/>
    <property type="match status" value="1"/>
</dbReference>
<sequence>MRMASHTALFAPPIPSSRKPVVRSRVPDAAVSCQRRPDVFQHPLLEKARPTPEESASQRRHHLVLLHTARDLCASCPLWAECLQDAIAHAEPYGYTAATTAEDRRWIRRRLHIGDENGDLPQRDTTRSGCTSTPWRLARLRSRAGGSVPYRPPGDQATPDLEQILDAFDMLHEQRERQQDLLKEAQAEAAAPAPARSDAPSGTEASLEGRDEDPMAGVDSGERIVFSLEDPAEAVRQAVLGPLVRSALPAVLSVEQVAAMLTRVPGGDVAPETLSSIRDLRAALVSMLPTDDGPSGESGEASTPSVLTGSVGLKLAMTDPVAALRRDFLRPLLRDLLLPLSNIEKVATMLTATADGDLDPRLETVRTALHELRAFLPRIDTNGTPVAHGSPSPTSRGDGSTDAGPRDHPAVISSVRAAVVRTLATFPGAFSAGDVLHLMPPSRYGATSKTISNILSTLVKSGQLERVSRGTYVRPHNLVDKNETTSGCPVPGAAPAGGPAERKKR</sequence>
<proteinExistence type="predicted"/>
<feature type="region of interest" description="Disordered" evidence="1">
    <location>
        <begin position="380"/>
        <end position="408"/>
    </location>
</feature>
<dbReference type="Pfam" id="PF02467">
    <property type="entry name" value="Whib"/>
    <property type="match status" value="1"/>
</dbReference>
<dbReference type="Proteomes" id="UP000001444">
    <property type="component" value="Chromosome"/>
</dbReference>
<feature type="compositionally biased region" description="Basic and acidic residues" evidence="1">
    <location>
        <begin position="177"/>
        <end position="186"/>
    </location>
</feature>
<protein>
    <recommendedName>
        <fullName evidence="2">4Fe-4S Wbl-type domain-containing protein</fullName>
    </recommendedName>
</protein>
<feature type="region of interest" description="Disordered" evidence="1">
    <location>
        <begin position="177"/>
        <end position="217"/>
    </location>
</feature>
<dbReference type="EMBL" id="FN554889">
    <property type="protein sequence ID" value="CBG71122.1"/>
    <property type="molecule type" value="Genomic_DNA"/>
</dbReference>
<accession>C9Z2A8</accession>
<evidence type="ECO:0000313" key="3">
    <source>
        <dbReference type="EMBL" id="CBG71122.1"/>
    </source>
</evidence>
<feature type="compositionally biased region" description="Low complexity" evidence="1">
    <location>
        <begin position="487"/>
        <end position="499"/>
    </location>
</feature>
<evidence type="ECO:0000259" key="2">
    <source>
        <dbReference type="PROSITE" id="PS51674"/>
    </source>
</evidence>
<dbReference type="AlphaFoldDB" id="C9Z2A8"/>
<name>C9Z2A8_STRSW</name>
<gene>
    <name evidence="3" type="ordered locus">SCAB_40451</name>
</gene>
<reference evidence="3 4" key="1">
    <citation type="journal article" date="2010" name="Mol. Plant Microbe Interact.">
        <title>Streptomyces scabies 87-22 contains a coronafacic acid-like biosynthetic cluster that contributes to plant-microbe interactions.</title>
        <authorList>
            <person name="Bignell D.R."/>
            <person name="Seipke R.F."/>
            <person name="Huguet-Tapia J.C."/>
            <person name="Chambers A.H."/>
            <person name="Parry R.J."/>
            <person name="Loria R."/>
        </authorList>
    </citation>
    <scope>NUCLEOTIDE SEQUENCE [LARGE SCALE GENOMIC DNA]</scope>
    <source>
        <strain evidence="3 4">87.22</strain>
    </source>
</reference>
<dbReference type="eggNOG" id="COG1595">
    <property type="taxonomic scope" value="Bacteria"/>
</dbReference>
<dbReference type="STRING" id="680198.SCAB_40451"/>
<keyword evidence="4" id="KW-1185">Reference proteome</keyword>
<feature type="domain" description="4Fe-4S Wbl-type" evidence="2">
    <location>
        <begin position="32"/>
        <end position="106"/>
    </location>
</feature>
<dbReference type="InterPro" id="IPR034768">
    <property type="entry name" value="4FE4S_WBL"/>
</dbReference>